<proteinExistence type="predicted"/>
<evidence type="ECO:0000256" key="2">
    <source>
        <dbReference type="ARBA" id="ARBA00023134"/>
    </source>
</evidence>
<keyword evidence="1" id="KW-0547">Nucleotide-binding</keyword>
<keyword evidence="2" id="KW-0342">GTP-binding</keyword>
<dbReference type="AlphaFoldDB" id="A0A0P6YGY1"/>
<sequence>MSMDGRYDVEAEITFEHEDPEHMLAMALYFTHGELHFSPDSYQGWDIQLSKEHNRTLLPNGAMLTDFEFLNPHYQLGEMAVGRKFWIRRGSKHQGTGHVTQILNLERSAG</sequence>
<evidence type="ECO:0008006" key="5">
    <source>
        <dbReference type="Google" id="ProtNLM"/>
    </source>
</evidence>
<dbReference type="RefSeq" id="WP_054536862.1">
    <property type="nucleotide sequence ID" value="NZ_LGKP01000035.1"/>
</dbReference>
<evidence type="ECO:0000313" key="3">
    <source>
        <dbReference type="EMBL" id="KPL81548.1"/>
    </source>
</evidence>
<dbReference type="Gene3D" id="2.40.30.10">
    <property type="entry name" value="Translation factors"/>
    <property type="match status" value="1"/>
</dbReference>
<accession>A0A0P6YGY1</accession>
<dbReference type="InterPro" id="IPR009001">
    <property type="entry name" value="Transl_elong_EF1A/Init_IF2_C"/>
</dbReference>
<dbReference type="OrthoDB" id="9865609at2"/>
<evidence type="ECO:0000313" key="4">
    <source>
        <dbReference type="Proteomes" id="UP000050277"/>
    </source>
</evidence>
<gene>
    <name evidence="3" type="ORF">SE18_23345</name>
</gene>
<dbReference type="EMBL" id="LGKP01000035">
    <property type="protein sequence ID" value="KPL81548.1"/>
    <property type="molecule type" value="Genomic_DNA"/>
</dbReference>
<evidence type="ECO:0000256" key="1">
    <source>
        <dbReference type="ARBA" id="ARBA00022741"/>
    </source>
</evidence>
<organism evidence="3 4">
    <name type="scientific">Herpetosiphon geysericola</name>
    <dbReference type="NCBI Taxonomy" id="70996"/>
    <lineage>
        <taxon>Bacteria</taxon>
        <taxon>Bacillati</taxon>
        <taxon>Chloroflexota</taxon>
        <taxon>Chloroflexia</taxon>
        <taxon>Herpetosiphonales</taxon>
        <taxon>Herpetosiphonaceae</taxon>
        <taxon>Herpetosiphon</taxon>
    </lineage>
</organism>
<keyword evidence="4" id="KW-1185">Reference proteome</keyword>
<dbReference type="STRING" id="70996.SE18_23345"/>
<reference evidence="3 4" key="1">
    <citation type="submission" date="2015-07" db="EMBL/GenBank/DDBJ databases">
        <title>Whole genome sequence of Herpetosiphon geysericola DSM 7119.</title>
        <authorList>
            <person name="Hemp J."/>
            <person name="Ward L.M."/>
            <person name="Pace L.A."/>
            <person name="Fischer W.W."/>
        </authorList>
    </citation>
    <scope>NUCLEOTIDE SEQUENCE [LARGE SCALE GENOMIC DNA]</scope>
    <source>
        <strain evidence="3 4">DSM 7119</strain>
    </source>
</reference>
<dbReference type="GO" id="GO:0005525">
    <property type="term" value="F:GTP binding"/>
    <property type="evidence" value="ECO:0007669"/>
    <property type="project" value="UniProtKB-KW"/>
</dbReference>
<name>A0A0P6YGY1_9CHLR</name>
<dbReference type="Proteomes" id="UP000050277">
    <property type="component" value="Unassembled WGS sequence"/>
</dbReference>
<protein>
    <recommendedName>
        <fullName evidence="5">Translation elongation factor EFTu/EF1A C-terminal domain-containing protein</fullName>
    </recommendedName>
</protein>
<dbReference type="SUPFAM" id="SSF50465">
    <property type="entry name" value="EF-Tu/eEF-1alpha/eIF2-gamma C-terminal domain"/>
    <property type="match status" value="1"/>
</dbReference>
<comment type="caution">
    <text evidence="3">The sequence shown here is derived from an EMBL/GenBank/DDBJ whole genome shotgun (WGS) entry which is preliminary data.</text>
</comment>